<gene>
    <name evidence="1" type="ORF">RUM4293_03245</name>
</gene>
<dbReference type="AlphaFoldDB" id="A0A0P1E6C8"/>
<name>A0A0P1E6C8_9RHOB</name>
<protein>
    <submittedName>
        <fullName evidence="1">Uncharacterized protein</fullName>
    </submittedName>
</protein>
<dbReference type="RefSeq" id="WP_145975909.1">
    <property type="nucleotide sequence ID" value="NZ_CYPS01000046.1"/>
</dbReference>
<proteinExistence type="predicted"/>
<evidence type="ECO:0000313" key="2">
    <source>
        <dbReference type="Proteomes" id="UP000050786"/>
    </source>
</evidence>
<accession>A0A0P1E6C8</accession>
<keyword evidence="2" id="KW-1185">Reference proteome</keyword>
<dbReference type="Proteomes" id="UP000050786">
    <property type="component" value="Unassembled WGS sequence"/>
</dbReference>
<organism evidence="1 2">
    <name type="scientific">Ruegeria atlantica</name>
    <dbReference type="NCBI Taxonomy" id="81569"/>
    <lineage>
        <taxon>Bacteria</taxon>
        <taxon>Pseudomonadati</taxon>
        <taxon>Pseudomonadota</taxon>
        <taxon>Alphaproteobacteria</taxon>
        <taxon>Rhodobacterales</taxon>
        <taxon>Roseobacteraceae</taxon>
        <taxon>Ruegeria</taxon>
    </lineage>
</organism>
<evidence type="ECO:0000313" key="1">
    <source>
        <dbReference type="EMBL" id="CUH44344.1"/>
    </source>
</evidence>
<reference evidence="2" key="1">
    <citation type="submission" date="2015-09" db="EMBL/GenBank/DDBJ databases">
        <authorList>
            <person name="Rodrigo-Torres L."/>
            <person name="Arahal D.R."/>
        </authorList>
    </citation>
    <scope>NUCLEOTIDE SEQUENCE [LARGE SCALE GENOMIC DNA]</scope>
    <source>
        <strain evidence="2">CECT 4293</strain>
    </source>
</reference>
<dbReference type="EMBL" id="CYPS01000046">
    <property type="protein sequence ID" value="CUH44344.1"/>
    <property type="molecule type" value="Genomic_DNA"/>
</dbReference>
<sequence>MKCYIVCHGYGPTHSTVGWLAEKDGPYIYMRNENWGKWAPKEDLRYQTGGNTWQAAGPLTDETVERLQGFWIGTGSEEPLSDSHVIGAPGTQPWIDTVVDKTFVDAMSAFDDRLFSFIQHEKVWDKGRDCPPWDGAFYIATLLPLRPSFDLQRSDLVPKTDAAERYKGSYSSSSARRAVKLSATLETPIWRDGYTRQVMCTEEARAALEAIGIKEWWFMPRDLIDDRH</sequence>